<evidence type="ECO:0000259" key="15">
    <source>
        <dbReference type="PROSITE" id="PS51379"/>
    </source>
</evidence>
<evidence type="ECO:0000313" key="17">
    <source>
        <dbReference type="EMBL" id="RZD15038.1"/>
    </source>
</evidence>
<evidence type="ECO:0000256" key="10">
    <source>
        <dbReference type="ARBA" id="ARBA00023014"/>
    </source>
</evidence>
<evidence type="ECO:0000256" key="2">
    <source>
        <dbReference type="ARBA" id="ARBA00004370"/>
    </source>
</evidence>
<dbReference type="GO" id="GO:0046872">
    <property type="term" value="F:metal ion binding"/>
    <property type="evidence" value="ECO:0007669"/>
    <property type="project" value="UniProtKB-KW"/>
</dbReference>
<dbReference type="InterPro" id="IPR054351">
    <property type="entry name" value="NADH_UbQ_OxRdtase_ferredoxin"/>
</dbReference>
<evidence type="ECO:0000259" key="14">
    <source>
        <dbReference type="PROSITE" id="PS51085"/>
    </source>
</evidence>
<organism evidence="17 18">
    <name type="scientific">Candidatus Acidulodesulfobacterium ferriphilum</name>
    <dbReference type="NCBI Taxonomy" id="2597223"/>
    <lineage>
        <taxon>Bacteria</taxon>
        <taxon>Deltaproteobacteria</taxon>
        <taxon>Candidatus Acidulodesulfobacterales</taxon>
        <taxon>Candidatus Acidulodesulfobacterium</taxon>
    </lineage>
</organism>
<comment type="cofactor">
    <cofactor evidence="1">
        <name>[4Fe-4S] cluster</name>
        <dbReference type="ChEBI" id="CHEBI:49883"/>
    </cofactor>
</comment>
<dbReference type="Pfam" id="PF00037">
    <property type="entry name" value="Fer4"/>
    <property type="match status" value="1"/>
</dbReference>
<keyword evidence="5" id="KW-0001">2Fe-2S</keyword>
<evidence type="ECO:0000256" key="9">
    <source>
        <dbReference type="ARBA" id="ARBA00023004"/>
    </source>
</evidence>
<evidence type="ECO:0000256" key="8">
    <source>
        <dbReference type="ARBA" id="ARBA00022967"/>
    </source>
</evidence>
<dbReference type="AlphaFoldDB" id="A0A519BCT1"/>
<evidence type="ECO:0000256" key="6">
    <source>
        <dbReference type="ARBA" id="ARBA00022719"/>
    </source>
</evidence>
<evidence type="ECO:0000256" key="11">
    <source>
        <dbReference type="ARBA" id="ARBA00023027"/>
    </source>
</evidence>
<comment type="similarity">
    <text evidence="3">Belongs to the complex I 75 kDa subunit family.</text>
</comment>
<proteinExistence type="inferred from homology"/>
<dbReference type="FunFam" id="3.10.20.740:FF:000004">
    <property type="entry name" value="NADH-quinone oxidoreductase"/>
    <property type="match status" value="1"/>
</dbReference>
<dbReference type="Gene3D" id="3.30.70.20">
    <property type="match status" value="1"/>
</dbReference>
<comment type="cofactor">
    <cofactor evidence="13">
        <name>[2Fe-2S] cluster</name>
        <dbReference type="ChEBI" id="CHEBI:190135"/>
    </cofactor>
</comment>
<dbReference type="InterPro" id="IPR050123">
    <property type="entry name" value="Prok_molybdopt-oxidoreductase"/>
</dbReference>
<dbReference type="PROSITE" id="PS51379">
    <property type="entry name" value="4FE4S_FER_2"/>
    <property type="match status" value="1"/>
</dbReference>
<dbReference type="Pfam" id="PF22117">
    <property type="entry name" value="Fer4_Nqo3"/>
    <property type="match status" value="1"/>
</dbReference>
<reference evidence="17 18" key="1">
    <citation type="submission" date="2019-01" db="EMBL/GenBank/DDBJ databases">
        <title>Insights into ecological role of a new deltaproteobacterial order Candidatus Sinidesulfobacterales (Sva0485) by metagenomics and metatranscriptomics.</title>
        <authorList>
            <person name="Tan S."/>
            <person name="Liu J."/>
            <person name="Fang Y."/>
            <person name="Hedlund B.P."/>
            <person name="Lian Z.H."/>
            <person name="Huang L.Y."/>
            <person name="Li J.T."/>
            <person name="Huang L.N."/>
            <person name="Li W.J."/>
            <person name="Jiang H.C."/>
            <person name="Dong H.L."/>
            <person name="Shu W.S."/>
        </authorList>
    </citation>
    <scope>NUCLEOTIDE SEQUENCE [LARGE SCALE GENOMIC DNA]</scope>
    <source>
        <strain evidence="17">AP3</strain>
    </source>
</reference>
<keyword evidence="7" id="KW-0479">Metal-binding</keyword>
<evidence type="ECO:0000256" key="1">
    <source>
        <dbReference type="ARBA" id="ARBA00001966"/>
    </source>
</evidence>
<dbReference type="SMART" id="SM00929">
    <property type="entry name" value="NADH-G_4Fe-4S_3"/>
    <property type="match status" value="1"/>
</dbReference>
<dbReference type="GO" id="GO:0048038">
    <property type="term" value="F:quinone binding"/>
    <property type="evidence" value="ECO:0007669"/>
    <property type="project" value="UniProtKB-KW"/>
</dbReference>
<evidence type="ECO:0000256" key="3">
    <source>
        <dbReference type="ARBA" id="ARBA00005404"/>
    </source>
</evidence>
<dbReference type="SUPFAM" id="SSF53706">
    <property type="entry name" value="Formate dehydrogenase/DMSO reductase, domains 1-3"/>
    <property type="match status" value="1"/>
</dbReference>
<sequence length="708" mass="81221">MDIEITINGKKIMTKSGITVLEAAAQNGIKIPTLCYLKRLRPIGSCRICVVEVKGVKNPLPSCVAKVKEGYEILTDTEKLWKVRKEVMSHLLLDHPLDCPVCDKSGECSLQDLSFEFGITTQKNEKIFPDRTHIFKSDIIEYHATRCVLCSRCIRVCTDMYGNPFYQIKDKGYNGYIGLKQDDKLEMGAIPSENCGFMEIKPEVNYLDCYYCGNCIEVCPVGALISKPSKFKERYWQVSPFSSVCDKCSAACRIEYYRYDKEESLVRTASLFGGYLCRSGFFYEGIGKSDGYYIQAPIIKKKSMPKETGIEDAINEFVLRIKNISGKNGMENTAVLVSPGISTNDGFVISNFVKYILKPAYFDIAEPEFYRENFNKFKTVFKNEENFEIKAVQNSDVILYIGSIEDEIPYVSYNIMKTHREHGGKLLLVNIKKQVNPVLTRFEDIAHIRKDIELSEIHYFLNSLRLNLYDYGFKKDDEMDSQLNRVSKNILKSNSISIIIGDFPMSAYNMGKDFLAIKEMVEFLRDEQKIVYVYPLMKPFNYRGLESAGVNPSNLLGFNSIYSGFDAGKIKNLIYIGDPISNYITKELTKYITDLEFLAVFSSKASILSTMADVVIPVYDFLESKDAFYENFEGKKIHLDNEFDLGVYRSDILDFLTLISNKLGYSFNYIKNELSEFVKSLKLENATYYNKIKTKSKFYYNDKTKLYY</sequence>
<dbReference type="Pfam" id="PF13510">
    <property type="entry name" value="Fer2_4"/>
    <property type="match status" value="1"/>
</dbReference>
<dbReference type="InterPro" id="IPR019574">
    <property type="entry name" value="NADH_UbQ_OxRdtase_Gsu_4Fe4S-bd"/>
</dbReference>
<dbReference type="GO" id="GO:0042773">
    <property type="term" value="P:ATP synthesis coupled electron transport"/>
    <property type="evidence" value="ECO:0007669"/>
    <property type="project" value="InterPro"/>
</dbReference>
<dbReference type="PROSITE" id="PS00198">
    <property type="entry name" value="4FE4S_FER_1"/>
    <property type="match status" value="1"/>
</dbReference>
<feature type="domain" description="4Fe-4S ferredoxin-type" evidence="15">
    <location>
        <begin position="200"/>
        <end position="229"/>
    </location>
</feature>
<evidence type="ECO:0000256" key="5">
    <source>
        <dbReference type="ARBA" id="ARBA00022714"/>
    </source>
</evidence>
<dbReference type="GO" id="GO:0051539">
    <property type="term" value="F:4 iron, 4 sulfur cluster binding"/>
    <property type="evidence" value="ECO:0007669"/>
    <property type="project" value="UniProtKB-KW"/>
</dbReference>
<keyword evidence="9" id="KW-0408">Iron</keyword>
<dbReference type="InterPro" id="IPR036010">
    <property type="entry name" value="2Fe-2S_ferredoxin-like_sf"/>
</dbReference>
<evidence type="ECO:0000259" key="16">
    <source>
        <dbReference type="PROSITE" id="PS51839"/>
    </source>
</evidence>
<comment type="caution">
    <text evidence="17">The sequence shown here is derived from an EMBL/GenBank/DDBJ whole genome shotgun (WGS) entry which is preliminary data.</text>
</comment>
<feature type="domain" description="4Fe-4S His(Cys)3-ligated-type" evidence="16">
    <location>
        <begin position="79"/>
        <end position="118"/>
    </location>
</feature>
<dbReference type="PROSITE" id="PS51839">
    <property type="entry name" value="4FE4S_HC3"/>
    <property type="match status" value="1"/>
</dbReference>
<dbReference type="PROSITE" id="PS00641">
    <property type="entry name" value="COMPLEX1_75K_1"/>
    <property type="match status" value="1"/>
</dbReference>
<evidence type="ECO:0000256" key="13">
    <source>
        <dbReference type="ARBA" id="ARBA00034078"/>
    </source>
</evidence>
<evidence type="ECO:0000256" key="7">
    <source>
        <dbReference type="ARBA" id="ARBA00022723"/>
    </source>
</evidence>
<dbReference type="Proteomes" id="UP000320813">
    <property type="component" value="Unassembled WGS sequence"/>
</dbReference>
<dbReference type="InterPro" id="IPR001041">
    <property type="entry name" value="2Fe-2S_ferredoxin-type"/>
</dbReference>
<dbReference type="GO" id="GO:0051537">
    <property type="term" value="F:2 iron, 2 sulfur cluster binding"/>
    <property type="evidence" value="ECO:0007669"/>
    <property type="project" value="UniProtKB-KW"/>
</dbReference>
<keyword evidence="11" id="KW-0520">NAD</keyword>
<keyword evidence="8" id="KW-1278">Translocase</keyword>
<dbReference type="PROSITE" id="PS51085">
    <property type="entry name" value="2FE2S_FER_2"/>
    <property type="match status" value="1"/>
</dbReference>
<evidence type="ECO:0000256" key="4">
    <source>
        <dbReference type="ARBA" id="ARBA00022485"/>
    </source>
</evidence>
<dbReference type="InterPro" id="IPR017896">
    <property type="entry name" value="4Fe4S_Fe-S-bd"/>
</dbReference>
<accession>A0A519BCT1</accession>
<dbReference type="Pfam" id="PF10588">
    <property type="entry name" value="NADH-G_4Fe-4S_3"/>
    <property type="match status" value="1"/>
</dbReference>
<feature type="domain" description="2Fe-2S ferredoxin-type" evidence="14">
    <location>
        <begin position="1"/>
        <end position="79"/>
    </location>
</feature>
<dbReference type="InterPro" id="IPR017900">
    <property type="entry name" value="4Fe4S_Fe_S_CS"/>
</dbReference>
<dbReference type="GO" id="GO:0016491">
    <property type="term" value="F:oxidoreductase activity"/>
    <property type="evidence" value="ECO:0007669"/>
    <property type="project" value="InterPro"/>
</dbReference>
<dbReference type="SUPFAM" id="SSF54292">
    <property type="entry name" value="2Fe-2S ferredoxin-like"/>
    <property type="match status" value="1"/>
</dbReference>
<comment type="subcellular location">
    <subcellularLocation>
        <location evidence="2">Membrane</location>
    </subcellularLocation>
</comment>
<evidence type="ECO:0000313" key="18">
    <source>
        <dbReference type="Proteomes" id="UP000320813"/>
    </source>
</evidence>
<protein>
    <submittedName>
        <fullName evidence="17">2Fe-2S iron-sulfur cluster binding domain-containing protein</fullName>
    </submittedName>
</protein>
<dbReference type="EMBL" id="SGBD01000001">
    <property type="protein sequence ID" value="RZD15038.1"/>
    <property type="molecule type" value="Genomic_DNA"/>
</dbReference>
<keyword evidence="10" id="KW-0411">Iron-sulfur</keyword>
<dbReference type="SUPFAM" id="SSF46548">
    <property type="entry name" value="alpha-helical ferredoxin"/>
    <property type="match status" value="1"/>
</dbReference>
<name>A0A519BCT1_9DELT</name>
<dbReference type="GO" id="GO:0008137">
    <property type="term" value="F:NADH dehydrogenase (ubiquinone) activity"/>
    <property type="evidence" value="ECO:0007669"/>
    <property type="project" value="InterPro"/>
</dbReference>
<dbReference type="PROSITE" id="PS00642">
    <property type="entry name" value="COMPLEX1_75K_2"/>
    <property type="match status" value="1"/>
</dbReference>
<evidence type="ECO:0000256" key="12">
    <source>
        <dbReference type="ARBA" id="ARBA00023136"/>
    </source>
</evidence>
<dbReference type="PANTHER" id="PTHR43105:SF10">
    <property type="entry name" value="NADH-QUINONE OXIDOREDUCTASE SUBUNIT G"/>
    <property type="match status" value="1"/>
</dbReference>
<gene>
    <name evidence="17" type="ORF">EVJ47_01825</name>
</gene>
<dbReference type="PANTHER" id="PTHR43105">
    <property type="entry name" value="RESPIRATORY NITRATE REDUCTASE"/>
    <property type="match status" value="1"/>
</dbReference>
<dbReference type="Gene3D" id="3.10.20.740">
    <property type="match status" value="1"/>
</dbReference>
<dbReference type="GO" id="GO:0016020">
    <property type="term" value="C:membrane"/>
    <property type="evidence" value="ECO:0007669"/>
    <property type="project" value="UniProtKB-SubCell"/>
</dbReference>
<keyword evidence="4" id="KW-0004">4Fe-4S</keyword>
<dbReference type="InterPro" id="IPR000283">
    <property type="entry name" value="NADH_UbQ_OxRdtase_75kDa_su_CS"/>
</dbReference>
<keyword evidence="12" id="KW-0472">Membrane</keyword>
<keyword evidence="6" id="KW-0874">Quinone</keyword>
<dbReference type="CDD" id="cd00207">
    <property type="entry name" value="fer2"/>
    <property type="match status" value="1"/>
</dbReference>